<dbReference type="PROSITE" id="PS51318">
    <property type="entry name" value="TAT"/>
    <property type="match status" value="1"/>
</dbReference>
<gene>
    <name evidence="1" type="ORF">METZ01_LOCUS6545</name>
</gene>
<dbReference type="EMBL" id="UINC01000344">
    <property type="protein sequence ID" value="SUZ53691.1"/>
    <property type="molecule type" value="Genomic_DNA"/>
</dbReference>
<dbReference type="InterPro" id="IPR027056">
    <property type="entry name" value="Gluconate_2DH_su3"/>
</dbReference>
<dbReference type="Pfam" id="PF13618">
    <property type="entry name" value="Gluconate_2-dh3"/>
    <property type="match status" value="1"/>
</dbReference>
<proteinExistence type="predicted"/>
<dbReference type="InterPro" id="IPR006311">
    <property type="entry name" value="TAT_signal"/>
</dbReference>
<evidence type="ECO:0000313" key="1">
    <source>
        <dbReference type="EMBL" id="SUZ53691.1"/>
    </source>
</evidence>
<reference evidence="1" key="1">
    <citation type="submission" date="2018-05" db="EMBL/GenBank/DDBJ databases">
        <authorList>
            <person name="Lanie J.A."/>
            <person name="Ng W.-L."/>
            <person name="Kazmierczak K.M."/>
            <person name="Andrzejewski T.M."/>
            <person name="Davidsen T.M."/>
            <person name="Wayne K.J."/>
            <person name="Tettelin H."/>
            <person name="Glass J.I."/>
            <person name="Rusch D."/>
            <person name="Podicherti R."/>
            <person name="Tsui H.-C.T."/>
            <person name="Winkler M.E."/>
        </authorList>
    </citation>
    <scope>NUCLEOTIDE SEQUENCE</scope>
</reference>
<protein>
    <recommendedName>
        <fullName evidence="2">Gluconate 2-dehydrogenase subunit 3 family protein</fullName>
    </recommendedName>
</protein>
<accession>A0A381NGN0</accession>
<dbReference type="AlphaFoldDB" id="A0A381NGN0"/>
<sequence length="249" mass="25779">MTDERPRTISRRALLRGAGAAGAAAAANAVGVTAQPGPTPTPATVPTAAVTQPTGTMATRVVYEQLSADEAELLGAIADHLIPEDEHGPGAVAAGAVVYIDRALGGALSGSRDAYRGGLAAFERYCRSSRGAPFLELSRVDQISALIDVETGAATGAGSGFTGGSGAFFGMVRSHVLQGTFGDPYYGGNRNFIGWDLIKYPGVRTAVSPALQTALESGELEPNHRSAYDSDNFEKAIVRSVTLEMRHGD</sequence>
<organism evidence="1">
    <name type="scientific">marine metagenome</name>
    <dbReference type="NCBI Taxonomy" id="408172"/>
    <lineage>
        <taxon>unclassified sequences</taxon>
        <taxon>metagenomes</taxon>
        <taxon>ecological metagenomes</taxon>
    </lineage>
</organism>
<evidence type="ECO:0008006" key="2">
    <source>
        <dbReference type="Google" id="ProtNLM"/>
    </source>
</evidence>
<name>A0A381NGN0_9ZZZZ</name>